<proteinExistence type="predicted"/>
<organism evidence="2 3">
    <name type="scientific">Aphanomyces euteiches</name>
    <dbReference type="NCBI Taxonomy" id="100861"/>
    <lineage>
        <taxon>Eukaryota</taxon>
        <taxon>Sar</taxon>
        <taxon>Stramenopiles</taxon>
        <taxon>Oomycota</taxon>
        <taxon>Saprolegniomycetes</taxon>
        <taxon>Saprolegniales</taxon>
        <taxon>Verrucalvaceae</taxon>
        <taxon>Aphanomyces</taxon>
    </lineage>
</organism>
<dbReference type="VEuPathDB" id="FungiDB:AeMF1_003523"/>
<dbReference type="EMBL" id="VJMJ01000130">
    <property type="protein sequence ID" value="KAF0732653.1"/>
    <property type="molecule type" value="Genomic_DNA"/>
</dbReference>
<keyword evidence="1" id="KW-0472">Membrane</keyword>
<evidence type="ECO:0000313" key="3">
    <source>
        <dbReference type="Proteomes" id="UP000481153"/>
    </source>
</evidence>
<feature type="transmembrane region" description="Helical" evidence="1">
    <location>
        <begin position="89"/>
        <end position="108"/>
    </location>
</feature>
<evidence type="ECO:0000313" key="2">
    <source>
        <dbReference type="EMBL" id="KAF0732653.1"/>
    </source>
</evidence>
<accession>A0A6G0WYM0</accession>
<keyword evidence="1" id="KW-1133">Transmembrane helix</keyword>
<keyword evidence="1" id="KW-0812">Transmembrane</keyword>
<reference evidence="2 3" key="1">
    <citation type="submission" date="2019-07" db="EMBL/GenBank/DDBJ databases">
        <title>Genomics analysis of Aphanomyces spp. identifies a new class of oomycete effector associated with host adaptation.</title>
        <authorList>
            <person name="Gaulin E."/>
        </authorList>
    </citation>
    <scope>NUCLEOTIDE SEQUENCE [LARGE SCALE GENOMIC DNA]</scope>
    <source>
        <strain evidence="2 3">ATCC 201684</strain>
    </source>
</reference>
<dbReference type="Proteomes" id="UP000481153">
    <property type="component" value="Unassembled WGS sequence"/>
</dbReference>
<gene>
    <name evidence="2" type="ORF">Ae201684_010361</name>
</gene>
<comment type="caution">
    <text evidence="2">The sequence shown here is derived from an EMBL/GenBank/DDBJ whole genome shotgun (WGS) entry which is preliminary data.</text>
</comment>
<keyword evidence="3" id="KW-1185">Reference proteome</keyword>
<sequence length="124" mass="13298">MATTDVPSTPVAAYNAVEDVKGDGHADTLIPSSSKSSVRSDGYKPVFLGQSARDLWLIPLVLFVMWGLVAAFFALLLQAVVKTTPSNAALWMFFGVFFIAVSIAAFFINVTNINAKDSAHTEEA</sequence>
<name>A0A6G0WYM0_9STRA</name>
<protein>
    <submittedName>
        <fullName evidence="2">Uncharacterized protein</fullName>
    </submittedName>
</protein>
<dbReference type="AlphaFoldDB" id="A0A6G0WYM0"/>
<feature type="transmembrane region" description="Helical" evidence="1">
    <location>
        <begin position="55"/>
        <end position="77"/>
    </location>
</feature>
<evidence type="ECO:0000256" key="1">
    <source>
        <dbReference type="SAM" id="Phobius"/>
    </source>
</evidence>